<evidence type="ECO:0000313" key="3">
    <source>
        <dbReference type="Proteomes" id="UP000008840"/>
    </source>
</evidence>
<dbReference type="GeneID" id="93831683"/>
<dbReference type="HOGENOM" id="CLU_050006_4_0_6"/>
<accession>B2FMN9</accession>
<dbReference type="KEGG" id="sml:Smlt0638"/>
<evidence type="ECO:0000313" key="2">
    <source>
        <dbReference type="EMBL" id="CAQ44222.1"/>
    </source>
</evidence>
<dbReference type="PANTHER" id="PTHR12110:SF21">
    <property type="entry name" value="XYLOSE ISOMERASE-LIKE TIM BARREL DOMAIN-CONTAINING PROTEIN"/>
    <property type="match status" value="1"/>
</dbReference>
<dbReference type="GO" id="GO:0016853">
    <property type="term" value="F:isomerase activity"/>
    <property type="evidence" value="ECO:0007669"/>
    <property type="project" value="UniProtKB-KW"/>
</dbReference>
<dbReference type="Proteomes" id="UP000008840">
    <property type="component" value="Chromosome"/>
</dbReference>
<organism evidence="2 3">
    <name type="scientific">Stenotrophomonas maltophilia (strain K279a)</name>
    <dbReference type="NCBI Taxonomy" id="522373"/>
    <lineage>
        <taxon>Bacteria</taxon>
        <taxon>Pseudomonadati</taxon>
        <taxon>Pseudomonadota</taxon>
        <taxon>Gammaproteobacteria</taxon>
        <taxon>Lysobacterales</taxon>
        <taxon>Lysobacteraceae</taxon>
        <taxon>Stenotrophomonas</taxon>
        <taxon>Stenotrophomonas maltophilia group</taxon>
    </lineage>
</organism>
<dbReference type="Gene3D" id="3.20.20.150">
    <property type="entry name" value="Divalent-metal-dependent TIM barrel enzymes"/>
    <property type="match status" value="1"/>
</dbReference>
<reference evidence="2 3" key="1">
    <citation type="journal article" date="2008" name="Genome Biol.">
        <title>The complete genome, comparative and functional analysis of Stenotrophomonas maltophilia reveals an organism heavily shielded by drug resistance determinants.</title>
        <authorList>
            <person name="Crossman L.C."/>
            <person name="Gould V.C."/>
            <person name="Dow J.M."/>
            <person name="Vernikos G.S."/>
            <person name="Okazaki A."/>
            <person name="Sebaihia M."/>
            <person name="Saunders D."/>
            <person name="Arrowsmith C."/>
            <person name="Carver T."/>
            <person name="Peters N."/>
            <person name="Adlem E."/>
            <person name="Kerhornou A."/>
            <person name="Lord A."/>
            <person name="Murphy L."/>
            <person name="Seeger K."/>
            <person name="Squares R."/>
            <person name="Rutter S."/>
            <person name="Quail M.A."/>
            <person name="Rajandream M.A."/>
            <person name="Harris D."/>
            <person name="Churcher C."/>
            <person name="Bentley S.D."/>
            <person name="Parkhill J."/>
            <person name="Thomson N.R."/>
            <person name="Avison M.B."/>
        </authorList>
    </citation>
    <scope>NUCLEOTIDE SEQUENCE [LARGE SCALE GENOMIC DNA]</scope>
    <source>
        <strain evidence="2 3">K279a</strain>
    </source>
</reference>
<keyword evidence="2" id="KW-0413">Isomerase</keyword>
<dbReference type="EnsemblBacteria" id="CAQ44222">
    <property type="protein sequence ID" value="CAQ44222"/>
    <property type="gene ID" value="Smlt0638"/>
</dbReference>
<dbReference type="SUPFAM" id="SSF51658">
    <property type="entry name" value="Xylose isomerase-like"/>
    <property type="match status" value="1"/>
</dbReference>
<dbReference type="RefSeq" id="WP_012479075.1">
    <property type="nucleotide sequence ID" value="NC_010943.1"/>
</dbReference>
<gene>
    <name evidence="2" type="ordered locus">Smlt0638</name>
</gene>
<dbReference type="InterPro" id="IPR050312">
    <property type="entry name" value="IolE/XylAMocC-like"/>
</dbReference>
<proteinExistence type="predicted"/>
<dbReference type="Pfam" id="PF01261">
    <property type="entry name" value="AP_endonuc_2"/>
    <property type="match status" value="1"/>
</dbReference>
<dbReference type="InterPro" id="IPR036237">
    <property type="entry name" value="Xyl_isomerase-like_sf"/>
</dbReference>
<dbReference type="EMBL" id="AM743169">
    <property type="protein sequence ID" value="CAQ44222.1"/>
    <property type="molecule type" value="Genomic_DNA"/>
</dbReference>
<dbReference type="InterPro" id="IPR013022">
    <property type="entry name" value="Xyl_isomerase-like_TIM-brl"/>
</dbReference>
<dbReference type="PANTHER" id="PTHR12110">
    <property type="entry name" value="HYDROXYPYRUVATE ISOMERASE"/>
    <property type="match status" value="1"/>
</dbReference>
<evidence type="ECO:0000259" key="1">
    <source>
        <dbReference type="Pfam" id="PF01261"/>
    </source>
</evidence>
<feature type="domain" description="Xylose isomerase-like TIM barrel" evidence="1">
    <location>
        <begin position="21"/>
        <end position="263"/>
    </location>
</feature>
<protein>
    <submittedName>
        <fullName evidence="2">Xylose isomerase</fullName>
    </submittedName>
</protein>
<name>B2FMN9_STRMK</name>
<dbReference type="AlphaFoldDB" id="B2FMN9"/>
<sequence>MSISISNIAWNPDEDDAVGRLLADLGVRHIDVAPSKYFPVFAEASDAAVAKVRRFWEALGIDIIGMQSLLFGTEGLNVFASVDVQLRLLEHLRHVFRIGSGLGATRAVFGSPRNRDRGSLPLQRANEAGAAFFHRVGEAARLEGITLCLEPNPECYGANFMTHTEATAEVVRLTGHSHVRMQFDTGSIFINGEEPAQLLQRHADIIGHVHLSEPGLAPLGTRDTNHAEMAILLRRHMGDIPLTIEMLRPAEGEHAIRASLQFVLDHYRPQSIGASP</sequence>
<dbReference type="eggNOG" id="COG1082">
    <property type="taxonomic scope" value="Bacteria"/>
</dbReference>
<keyword evidence="3" id="KW-1185">Reference proteome</keyword>